<gene>
    <name evidence="2" type="ORF">TGAM01_v207433</name>
</gene>
<keyword evidence="3" id="KW-1185">Reference proteome</keyword>
<protein>
    <submittedName>
        <fullName evidence="2">Uncharacterized protein</fullName>
    </submittedName>
</protein>
<evidence type="ECO:0000256" key="1">
    <source>
        <dbReference type="SAM" id="MobiDB-lite"/>
    </source>
</evidence>
<sequence>MPSDPMKSPGQLLGDGSTQAPALATSNCSTQVHYQRYTIVQGCSRFKSTIVLGENASLDQGNIFDGSPSESFRQEGSEFGGDIQGGKSARLCQGNRINGRKAKTSENDSPESKFQAPQQGDGMSA</sequence>
<feature type="region of interest" description="Disordered" evidence="1">
    <location>
        <begin position="1"/>
        <end position="22"/>
    </location>
</feature>
<feature type="region of interest" description="Disordered" evidence="1">
    <location>
        <begin position="58"/>
        <end position="125"/>
    </location>
</feature>
<proteinExistence type="predicted"/>
<organism evidence="2 3">
    <name type="scientific">Trichoderma gamsii</name>
    <dbReference type="NCBI Taxonomy" id="398673"/>
    <lineage>
        <taxon>Eukaryota</taxon>
        <taxon>Fungi</taxon>
        <taxon>Dikarya</taxon>
        <taxon>Ascomycota</taxon>
        <taxon>Pezizomycotina</taxon>
        <taxon>Sordariomycetes</taxon>
        <taxon>Hypocreomycetidae</taxon>
        <taxon>Hypocreales</taxon>
        <taxon>Hypocreaceae</taxon>
        <taxon>Trichoderma</taxon>
    </lineage>
</organism>
<dbReference type="EMBL" id="JPDN02000027">
    <property type="protein sequence ID" value="PON23786.1"/>
    <property type="molecule type" value="Genomic_DNA"/>
</dbReference>
<evidence type="ECO:0000313" key="2">
    <source>
        <dbReference type="EMBL" id="PON23786.1"/>
    </source>
</evidence>
<reference evidence="2 3" key="1">
    <citation type="journal article" date="2016" name="Genome Announc.">
        <title>Draft Whole-Genome Sequence of Trichoderma gamsii T6085, a Promising Biocontrol Agent of Fusarium Head Blight on Wheat.</title>
        <authorList>
            <person name="Baroncelli R."/>
            <person name="Zapparata A."/>
            <person name="Piaggeschi G."/>
            <person name="Sarrocco S."/>
            <person name="Vannacci G."/>
        </authorList>
    </citation>
    <scope>NUCLEOTIDE SEQUENCE [LARGE SCALE GENOMIC DNA]</scope>
    <source>
        <strain evidence="2 3">T6085</strain>
    </source>
</reference>
<evidence type="ECO:0000313" key="3">
    <source>
        <dbReference type="Proteomes" id="UP000054821"/>
    </source>
</evidence>
<name>A0A2P4ZHL5_9HYPO</name>
<dbReference type="AlphaFoldDB" id="A0A2P4ZHL5"/>
<dbReference type="RefSeq" id="XP_024405184.1">
    <property type="nucleotide sequence ID" value="XM_024550096.1"/>
</dbReference>
<comment type="caution">
    <text evidence="2">The sequence shown here is derived from an EMBL/GenBank/DDBJ whole genome shotgun (WGS) entry which is preliminary data.</text>
</comment>
<dbReference type="Proteomes" id="UP000054821">
    <property type="component" value="Unassembled WGS sequence"/>
</dbReference>
<accession>A0A2P4ZHL5</accession>
<dbReference type="GeneID" id="36347700"/>